<evidence type="ECO:0000313" key="1">
    <source>
        <dbReference type="EMBL" id="KAJ2987490.1"/>
    </source>
</evidence>
<dbReference type="EMBL" id="JAPDGR010000782">
    <property type="protein sequence ID" value="KAJ2987490.1"/>
    <property type="molecule type" value="Genomic_DNA"/>
</dbReference>
<proteinExistence type="predicted"/>
<sequence>MAEVSIEKFDDRVAVGLGEVLWSWQCCDDCKAIKTCRSTCRSPIPQVQRYLQFYEALVLDYHDELPLEGHPFKTHGDIWKAISLLTNRPELTRAEFSKLISVFHSPVAPVDYKPLMDATALVVKIVCMIDCSNLHYTPGRLEEGNSRPLWKDHVPFNKYLQDLFTTQNHPVWSSQYGQNEILSARKGQLRATKLMKHLNLTFCPTHDIRGHLRLDLRRNELHIFHYASFLKENLRTKNTYSHSDLLPRQLLLEVLDSTQRILFPLSDAKSRRLLRSLISNNDCSFDPETEKFEFSTVCNPGEEVIPYIYFADQLEELFQELQSPQPRTWLEKQMQRRSSARYMMLATLIGVAFAVLLGVLALILSSVQTWIAYQAWKHPV</sequence>
<organism evidence="1 2">
    <name type="scientific">Xylaria curta</name>
    <dbReference type="NCBI Taxonomy" id="42375"/>
    <lineage>
        <taxon>Eukaryota</taxon>
        <taxon>Fungi</taxon>
        <taxon>Dikarya</taxon>
        <taxon>Ascomycota</taxon>
        <taxon>Pezizomycotina</taxon>
        <taxon>Sordariomycetes</taxon>
        <taxon>Xylariomycetidae</taxon>
        <taxon>Xylariales</taxon>
        <taxon>Xylariaceae</taxon>
        <taxon>Xylaria</taxon>
    </lineage>
</organism>
<accession>A0ACC1P681</accession>
<keyword evidence="2" id="KW-1185">Reference proteome</keyword>
<reference evidence="1" key="1">
    <citation type="submission" date="2022-10" db="EMBL/GenBank/DDBJ databases">
        <title>Genome Sequence of Xylaria curta.</title>
        <authorList>
            <person name="Buettner E."/>
        </authorList>
    </citation>
    <scope>NUCLEOTIDE SEQUENCE</scope>
    <source>
        <strain evidence="1">Babe10</strain>
    </source>
</reference>
<protein>
    <submittedName>
        <fullName evidence="1">Uncharacterized protein</fullName>
    </submittedName>
</protein>
<dbReference type="Proteomes" id="UP001143856">
    <property type="component" value="Unassembled WGS sequence"/>
</dbReference>
<name>A0ACC1P681_9PEZI</name>
<gene>
    <name evidence="1" type="ORF">NUW58_g4478</name>
</gene>
<comment type="caution">
    <text evidence="1">The sequence shown here is derived from an EMBL/GenBank/DDBJ whole genome shotgun (WGS) entry which is preliminary data.</text>
</comment>
<evidence type="ECO:0000313" key="2">
    <source>
        <dbReference type="Proteomes" id="UP001143856"/>
    </source>
</evidence>